<evidence type="ECO:0000313" key="2">
    <source>
        <dbReference type="Proteomes" id="UP001501221"/>
    </source>
</evidence>
<name>A0ABP3CT82_9GAMM</name>
<gene>
    <name evidence="1" type="ORF">GCM10009123_22400</name>
</gene>
<dbReference type="EMBL" id="BAAAFM010000008">
    <property type="protein sequence ID" value="GAA0214769.1"/>
    <property type="molecule type" value="Genomic_DNA"/>
</dbReference>
<accession>A0ABP3CT82</accession>
<organism evidence="1 2">
    <name type="scientific">Kangiella japonica</name>
    <dbReference type="NCBI Taxonomy" id="647384"/>
    <lineage>
        <taxon>Bacteria</taxon>
        <taxon>Pseudomonadati</taxon>
        <taxon>Pseudomonadota</taxon>
        <taxon>Gammaproteobacteria</taxon>
        <taxon>Kangiellales</taxon>
        <taxon>Kangiellaceae</taxon>
        <taxon>Kangiella</taxon>
    </lineage>
</organism>
<evidence type="ECO:0000313" key="1">
    <source>
        <dbReference type="EMBL" id="GAA0214769.1"/>
    </source>
</evidence>
<dbReference type="Proteomes" id="UP001501221">
    <property type="component" value="Unassembled WGS sequence"/>
</dbReference>
<proteinExistence type="predicted"/>
<reference evidence="2" key="1">
    <citation type="journal article" date="2019" name="Int. J. Syst. Evol. Microbiol.">
        <title>The Global Catalogue of Microorganisms (GCM) 10K type strain sequencing project: providing services to taxonomists for standard genome sequencing and annotation.</title>
        <authorList>
            <consortium name="The Broad Institute Genomics Platform"/>
            <consortium name="The Broad Institute Genome Sequencing Center for Infectious Disease"/>
            <person name="Wu L."/>
            <person name="Ma J."/>
        </authorList>
    </citation>
    <scope>NUCLEOTIDE SEQUENCE [LARGE SCALE GENOMIC DNA]</scope>
    <source>
        <strain evidence="2">JCM 16211</strain>
    </source>
</reference>
<comment type="caution">
    <text evidence="1">The sequence shown here is derived from an EMBL/GenBank/DDBJ whole genome shotgun (WGS) entry which is preliminary data.</text>
</comment>
<dbReference type="RefSeq" id="WP_343990466.1">
    <property type="nucleotide sequence ID" value="NZ_BAAAFM010000008.1"/>
</dbReference>
<protein>
    <submittedName>
        <fullName evidence="1">Uncharacterized protein</fullName>
    </submittedName>
</protein>
<keyword evidence="2" id="KW-1185">Reference proteome</keyword>
<sequence>MFRAQAGDPVHYIGGGNGTFWQRVKSLRNTFALFGDATVSPHTLPCKKSRTATCD</sequence>